<dbReference type="KEGG" id="msar:MSAR_14820"/>
<reference evidence="1 2" key="1">
    <citation type="journal article" date="2019" name="Emerg. Microbes Infect.">
        <title>Comprehensive subspecies identification of 175 nontuberculous mycobacteria species based on 7547 genomic profiles.</title>
        <authorList>
            <person name="Matsumoto Y."/>
            <person name="Kinjo T."/>
            <person name="Motooka D."/>
            <person name="Nabeya D."/>
            <person name="Jung N."/>
            <person name="Uechi K."/>
            <person name="Horii T."/>
            <person name="Iida T."/>
            <person name="Fujita J."/>
            <person name="Nakamura S."/>
        </authorList>
    </citation>
    <scope>NUCLEOTIDE SEQUENCE [LARGE SCALE GENOMIC DNA]</scope>
    <source>
        <strain evidence="1 2">JCM 30395</strain>
    </source>
</reference>
<name>A0A7I7SRC4_9MYCO</name>
<keyword evidence="2" id="KW-1185">Reference proteome</keyword>
<proteinExistence type="predicted"/>
<sequence length="85" mass="8836">MVETVSAPRLRGTLAGTFWAVTYLGFDLPVLLATIEPIIGIIAPRLVLNGAAATVAVMRAFPGLSVKDAAAHTISNSADANARNF</sequence>
<protein>
    <submittedName>
        <fullName evidence="1">Uncharacterized protein</fullName>
    </submittedName>
</protein>
<evidence type="ECO:0000313" key="1">
    <source>
        <dbReference type="EMBL" id="BBY58346.1"/>
    </source>
</evidence>
<dbReference type="RefSeq" id="WP_163695806.1">
    <property type="nucleotide sequence ID" value="NZ_AP022595.1"/>
</dbReference>
<gene>
    <name evidence="1" type="ORF">MSAR_14820</name>
</gene>
<dbReference type="EMBL" id="AP022595">
    <property type="protein sequence ID" value="BBY58346.1"/>
    <property type="molecule type" value="Genomic_DNA"/>
</dbReference>
<evidence type="ECO:0000313" key="2">
    <source>
        <dbReference type="Proteomes" id="UP000466445"/>
    </source>
</evidence>
<dbReference type="Proteomes" id="UP000466445">
    <property type="component" value="Chromosome"/>
</dbReference>
<dbReference type="AlphaFoldDB" id="A0A7I7SRC4"/>
<accession>A0A7I7SRC4</accession>
<organism evidence="1 2">
    <name type="scientific">Mycolicibacterium sarraceniae</name>
    <dbReference type="NCBI Taxonomy" id="1534348"/>
    <lineage>
        <taxon>Bacteria</taxon>
        <taxon>Bacillati</taxon>
        <taxon>Actinomycetota</taxon>
        <taxon>Actinomycetes</taxon>
        <taxon>Mycobacteriales</taxon>
        <taxon>Mycobacteriaceae</taxon>
        <taxon>Mycolicibacterium</taxon>
    </lineage>
</organism>